<feature type="compositionally biased region" description="Basic and acidic residues" evidence="1">
    <location>
        <begin position="1"/>
        <end position="13"/>
    </location>
</feature>
<proteinExistence type="predicted"/>
<evidence type="ECO:0000313" key="3">
    <source>
        <dbReference type="Proteomes" id="UP000298656"/>
    </source>
</evidence>
<dbReference type="AlphaFoldDB" id="A0A4P8IZN8"/>
<keyword evidence="3" id="KW-1185">Reference proteome</keyword>
<dbReference type="EMBL" id="CP040078">
    <property type="protein sequence ID" value="QCP52764.1"/>
    <property type="molecule type" value="Genomic_DNA"/>
</dbReference>
<name>A0A4P8IZN8_9BURK</name>
<evidence type="ECO:0000313" key="2">
    <source>
        <dbReference type="EMBL" id="QCP52764.1"/>
    </source>
</evidence>
<gene>
    <name evidence="2" type="ORF">FAZ95_26890</name>
</gene>
<dbReference type="InterPro" id="IPR021769">
    <property type="entry name" value="DUF3331"/>
</dbReference>
<dbReference type="RefSeq" id="WP_137335535.1">
    <property type="nucleotide sequence ID" value="NZ_CP040078.1"/>
</dbReference>
<protein>
    <submittedName>
        <fullName evidence="2">DUF3331 domain-containing protein</fullName>
    </submittedName>
</protein>
<dbReference type="Proteomes" id="UP000298656">
    <property type="component" value="Chromosome 2"/>
</dbReference>
<dbReference type="Pfam" id="PF11811">
    <property type="entry name" value="DUF3331"/>
    <property type="match status" value="1"/>
</dbReference>
<dbReference type="KEGG" id="tvl:FAZ95_26890"/>
<sequence length="132" mass="14883">MTCRNEDNIDRRSGPASPRTFEPVVADPVPARISIERLSSDAVSVCWSDARLGRCSEQTWRLGRARIDSYCLLTGRRIRYGDKVFRPRTQQGYPSSEYSRMILACVLNDFIWRAGQMRETAPSPDAAPGPDC</sequence>
<evidence type="ECO:0000256" key="1">
    <source>
        <dbReference type="SAM" id="MobiDB-lite"/>
    </source>
</evidence>
<feature type="region of interest" description="Disordered" evidence="1">
    <location>
        <begin position="1"/>
        <end position="23"/>
    </location>
</feature>
<reference evidence="2 3" key="1">
    <citation type="submission" date="2019-05" db="EMBL/GenBank/DDBJ databases">
        <title>Burkholderia sp. DHOD12, isolated from subtropical forest soil.</title>
        <authorList>
            <person name="Gao Z.-H."/>
            <person name="Qiu L.-H."/>
        </authorList>
    </citation>
    <scope>NUCLEOTIDE SEQUENCE [LARGE SCALE GENOMIC DNA]</scope>
    <source>
        <strain evidence="2 3">DHOD12</strain>
    </source>
</reference>
<accession>A0A4P8IZN8</accession>
<organism evidence="2 3">
    <name type="scientific">Trinickia violacea</name>
    <dbReference type="NCBI Taxonomy" id="2571746"/>
    <lineage>
        <taxon>Bacteria</taxon>
        <taxon>Pseudomonadati</taxon>
        <taxon>Pseudomonadota</taxon>
        <taxon>Betaproteobacteria</taxon>
        <taxon>Burkholderiales</taxon>
        <taxon>Burkholderiaceae</taxon>
        <taxon>Trinickia</taxon>
    </lineage>
</organism>
<dbReference type="OrthoDB" id="9152922at2"/>